<dbReference type="GO" id="GO:0005886">
    <property type="term" value="C:plasma membrane"/>
    <property type="evidence" value="ECO:0007669"/>
    <property type="project" value="UniProtKB-SubCell"/>
</dbReference>
<dbReference type="GeneID" id="115631730"/>
<evidence type="ECO:0000313" key="9">
    <source>
        <dbReference type="RefSeq" id="XP_030384427.1"/>
    </source>
</evidence>
<accession>A0A6J2UB64</accession>
<evidence type="ECO:0000256" key="1">
    <source>
        <dbReference type="ARBA" id="ARBA00004370"/>
    </source>
</evidence>
<keyword evidence="6" id="KW-1003">Cell membrane</keyword>
<evidence type="ECO:0000256" key="6">
    <source>
        <dbReference type="RuleBase" id="RU363126"/>
    </source>
</evidence>
<feature type="transmembrane region" description="Helical" evidence="6">
    <location>
        <begin position="129"/>
        <end position="148"/>
    </location>
</feature>
<dbReference type="AlphaFoldDB" id="A0A6J2UB64"/>
<protein>
    <recommendedName>
        <fullName evidence="6">Bestrophin homolog</fullName>
    </recommendedName>
</protein>
<evidence type="ECO:0000256" key="3">
    <source>
        <dbReference type="ARBA" id="ARBA00022989"/>
    </source>
</evidence>
<feature type="transmembrane region" description="Helical" evidence="6">
    <location>
        <begin position="238"/>
        <end position="257"/>
    </location>
</feature>
<feature type="transmembrane region" description="Helical" evidence="6">
    <location>
        <begin position="66"/>
        <end position="89"/>
    </location>
</feature>
<keyword evidence="6" id="KW-0868">Chloride</keyword>
<comment type="function">
    <text evidence="6">Forms chloride channels.</text>
</comment>
<feature type="compositionally biased region" description="Acidic residues" evidence="7">
    <location>
        <begin position="510"/>
        <end position="519"/>
    </location>
</feature>
<dbReference type="PANTHER" id="PTHR10736:SF65">
    <property type="entry name" value="BESTROPHIN 1, ISOFORM C-RELATED"/>
    <property type="match status" value="1"/>
</dbReference>
<dbReference type="GO" id="GO:0034707">
    <property type="term" value="C:chloride channel complex"/>
    <property type="evidence" value="ECO:0007669"/>
    <property type="project" value="UniProtKB-KW"/>
</dbReference>
<dbReference type="RefSeq" id="XP_030384427.1">
    <property type="nucleotide sequence ID" value="XM_030528567.1"/>
</dbReference>
<gene>
    <name evidence="9" type="primary">LOC115631730</name>
</gene>
<name>A0A6J2UB64_DROLE</name>
<dbReference type="GO" id="GO:0005254">
    <property type="term" value="F:chloride channel activity"/>
    <property type="evidence" value="ECO:0007669"/>
    <property type="project" value="UniProtKB-KW"/>
</dbReference>
<dbReference type="Proteomes" id="UP000504634">
    <property type="component" value="Unplaced"/>
</dbReference>
<evidence type="ECO:0000256" key="5">
    <source>
        <dbReference type="ARBA" id="ARBA00034769"/>
    </source>
</evidence>
<keyword evidence="6" id="KW-0406">Ion transport</keyword>
<feature type="transmembrane region" description="Helical" evidence="6">
    <location>
        <begin position="277"/>
        <end position="293"/>
    </location>
</feature>
<comment type="similarity">
    <text evidence="5 6">Belongs to the anion channel-forming bestrophin (TC 1.A.46) family. Calcium-sensitive chloride channel subfamily.</text>
</comment>
<evidence type="ECO:0000256" key="7">
    <source>
        <dbReference type="SAM" id="MobiDB-lite"/>
    </source>
</evidence>
<evidence type="ECO:0000256" key="4">
    <source>
        <dbReference type="ARBA" id="ARBA00023136"/>
    </source>
</evidence>
<evidence type="ECO:0000313" key="8">
    <source>
        <dbReference type="Proteomes" id="UP000504634"/>
    </source>
</evidence>
<sequence>MTVTYTAQVATSRGFSTFLLLLARWRGSIYKLVWLDLLIFQALYIMLTLSYRMLMNDRAQKIFEGVVHYCHLHATLIPLSFVLGFYVSIVMTRWWAQYITIPWPDSVAILVSAHIQGNDDRARAMRRTVMRYICLCQVIVFTLISPRVKKRFPTYNQIIEAGLLLENEKIIIEALDAAFPHYPKHWMPIVWAASIVMRARREGKIRDDYAVKSIIDELNKFRGRCGFLLYYDWVSVPLVYTQVVTLATYAFFLCSVVGQQWTMDPSSRAANNKIDQYFPLFTTLQFFFYMGWLKVAESLINPFGDDDDDFELNWMIDRNLTVSYLIVDEMHQNHPELVKDQYWDEVFPNELPYTNESQRQPPPEASTAKLDYLKSKSFAPLDARTHKSTLISSSRTSDFENILPHLSSFLGRMMRKSRSSSTIYDYPTNLSISEEFMETESEMQEIHAQQNSMNFEQLMEERNRQRQERMRNRFLNLRTTRNANIGTGGYKITVLHAPSLRGSQQSVHEPEEEEEEEEQPSSSKKKLEKHD</sequence>
<keyword evidence="3 6" id="KW-1133">Transmembrane helix</keyword>
<dbReference type="Pfam" id="PF01062">
    <property type="entry name" value="Bestrophin"/>
    <property type="match status" value="1"/>
</dbReference>
<keyword evidence="6" id="KW-0813">Transport</keyword>
<proteinExistence type="inferred from homology"/>
<evidence type="ECO:0000256" key="2">
    <source>
        <dbReference type="ARBA" id="ARBA00022692"/>
    </source>
</evidence>
<keyword evidence="6" id="KW-0407">Ion channel</keyword>
<feature type="region of interest" description="Disordered" evidence="7">
    <location>
        <begin position="496"/>
        <end position="531"/>
    </location>
</feature>
<keyword evidence="2 6" id="KW-0812">Transmembrane</keyword>
<dbReference type="OrthoDB" id="201595at2759"/>
<comment type="subcellular location">
    <subcellularLocation>
        <location evidence="6">Cell membrane</location>
        <topology evidence="6">Multi-pass membrane protein</topology>
    </subcellularLocation>
    <subcellularLocation>
        <location evidence="1">Membrane</location>
    </subcellularLocation>
</comment>
<keyword evidence="6" id="KW-0869">Chloride channel</keyword>
<organism evidence="8 9">
    <name type="scientific">Drosophila lebanonensis</name>
    <name type="common">Fruit fly</name>
    <name type="synonym">Scaptodrosophila lebanonensis</name>
    <dbReference type="NCBI Taxonomy" id="7225"/>
    <lineage>
        <taxon>Eukaryota</taxon>
        <taxon>Metazoa</taxon>
        <taxon>Ecdysozoa</taxon>
        <taxon>Arthropoda</taxon>
        <taxon>Hexapoda</taxon>
        <taxon>Insecta</taxon>
        <taxon>Pterygota</taxon>
        <taxon>Neoptera</taxon>
        <taxon>Endopterygota</taxon>
        <taxon>Diptera</taxon>
        <taxon>Brachycera</taxon>
        <taxon>Muscomorpha</taxon>
        <taxon>Ephydroidea</taxon>
        <taxon>Drosophilidae</taxon>
        <taxon>Scaptodrosophila</taxon>
    </lineage>
</organism>
<reference evidence="9" key="1">
    <citation type="submission" date="2025-08" db="UniProtKB">
        <authorList>
            <consortium name="RefSeq"/>
        </authorList>
    </citation>
    <scope>IDENTIFICATION</scope>
    <source>
        <strain evidence="9">11010-0011.00</strain>
        <tissue evidence="9">Whole body</tissue>
    </source>
</reference>
<dbReference type="PANTHER" id="PTHR10736">
    <property type="entry name" value="BESTROPHIN"/>
    <property type="match status" value="1"/>
</dbReference>
<keyword evidence="8" id="KW-1185">Reference proteome</keyword>
<keyword evidence="4 6" id="KW-0472">Membrane</keyword>
<feature type="transmembrane region" description="Helical" evidence="6">
    <location>
        <begin position="32"/>
        <end position="54"/>
    </location>
</feature>
<dbReference type="InterPro" id="IPR000615">
    <property type="entry name" value="Bestrophin"/>
</dbReference>
<dbReference type="InterPro" id="IPR021134">
    <property type="entry name" value="Bestrophin-like"/>
</dbReference>